<evidence type="ECO:0000313" key="2">
    <source>
        <dbReference type="EMBL" id="HGZ11602.1"/>
    </source>
</evidence>
<reference evidence="2" key="1">
    <citation type="journal article" date="2020" name="mSystems">
        <title>Genome- and Community-Level Interaction Insights into Carbon Utilization and Element Cycling Functions of Hydrothermarchaeota in Hydrothermal Sediment.</title>
        <authorList>
            <person name="Zhou Z."/>
            <person name="Liu Y."/>
            <person name="Xu W."/>
            <person name="Pan J."/>
            <person name="Luo Z.H."/>
            <person name="Li M."/>
        </authorList>
    </citation>
    <scope>NUCLEOTIDE SEQUENCE [LARGE SCALE GENOMIC DNA]</scope>
    <source>
        <strain evidence="2">SpSt-853</strain>
    </source>
</reference>
<dbReference type="EMBL" id="DTKJ01000040">
    <property type="protein sequence ID" value="HGZ11602.1"/>
    <property type="molecule type" value="Genomic_DNA"/>
</dbReference>
<feature type="transmembrane region" description="Helical" evidence="1">
    <location>
        <begin position="97"/>
        <end position="114"/>
    </location>
</feature>
<evidence type="ECO:0000256" key="1">
    <source>
        <dbReference type="SAM" id="Phobius"/>
    </source>
</evidence>
<dbReference type="AlphaFoldDB" id="A0A7C5EN82"/>
<protein>
    <submittedName>
        <fullName evidence="2">Uncharacterized protein</fullName>
    </submittedName>
</protein>
<feature type="transmembrane region" description="Helical" evidence="1">
    <location>
        <begin position="177"/>
        <end position="196"/>
    </location>
</feature>
<accession>A0A7C5EN82</accession>
<feature type="transmembrane region" description="Helical" evidence="1">
    <location>
        <begin position="38"/>
        <end position="62"/>
    </location>
</feature>
<organism evidence="2">
    <name type="scientific">Desulfobacca acetoxidans</name>
    <dbReference type="NCBI Taxonomy" id="60893"/>
    <lineage>
        <taxon>Bacteria</taxon>
        <taxon>Pseudomonadati</taxon>
        <taxon>Thermodesulfobacteriota</taxon>
        <taxon>Desulfobaccia</taxon>
        <taxon>Desulfobaccales</taxon>
        <taxon>Desulfobaccaceae</taxon>
        <taxon>Desulfobacca</taxon>
    </lineage>
</organism>
<feature type="transmembrane region" description="Helical" evidence="1">
    <location>
        <begin position="126"/>
        <end position="144"/>
    </location>
</feature>
<keyword evidence="1" id="KW-1133">Transmembrane helix</keyword>
<feature type="transmembrane region" description="Helical" evidence="1">
    <location>
        <begin position="6"/>
        <end position="26"/>
    </location>
</feature>
<comment type="caution">
    <text evidence="2">The sequence shown here is derived from an EMBL/GenBank/DDBJ whole genome shotgun (WGS) entry which is preliminary data.</text>
</comment>
<gene>
    <name evidence="2" type="ORF">ENW48_05245</name>
</gene>
<keyword evidence="1" id="KW-0472">Membrane</keyword>
<name>A0A7C5EN82_9BACT</name>
<keyword evidence="1" id="KW-0812">Transmembrane</keyword>
<feature type="transmembrane region" description="Helical" evidence="1">
    <location>
        <begin position="151"/>
        <end position="171"/>
    </location>
</feature>
<proteinExistence type="predicted"/>
<sequence length="214" mass="24839">MISEYFSLIFPYLLINWVFFSLITCLAQTESRQNYFKFLVPFISVFVAYISVGGLSISEYLLSINPNFSIGSYGFVVARLFPYIFNKNLLSENDVTVFSVWNLIFSLILYASYFNLLRYDIYGTGYHFSGGFVILAILTLLFIWINCKLSLIFLAYIAAFDLGLLVSPNFFDYITDGFLFLVSVIHLGYMAWIRGWQWFHGASPRRFPLKKQVF</sequence>